<comment type="caution">
    <text evidence="4">The sequence shown here is derived from an EMBL/GenBank/DDBJ whole genome shotgun (WGS) entry which is preliminary data.</text>
</comment>
<feature type="region of interest" description="Disordered" evidence="2">
    <location>
        <begin position="173"/>
        <end position="272"/>
    </location>
</feature>
<dbReference type="OrthoDB" id="1939198at2759"/>
<evidence type="ECO:0000256" key="2">
    <source>
        <dbReference type="SAM" id="MobiDB-lite"/>
    </source>
</evidence>
<dbReference type="PANTHER" id="PTHR33470:SF27">
    <property type="entry name" value="OS01G0899700 PROTEIN"/>
    <property type="match status" value="1"/>
</dbReference>
<gene>
    <name evidence="4" type="ORF">NCGR_LOCUS23767</name>
</gene>
<keyword evidence="1 3" id="KW-0732">Signal</keyword>
<evidence type="ECO:0000313" key="5">
    <source>
        <dbReference type="Proteomes" id="UP000604825"/>
    </source>
</evidence>
<evidence type="ECO:0000256" key="1">
    <source>
        <dbReference type="ARBA" id="ARBA00022729"/>
    </source>
</evidence>
<feature type="chain" id="PRO_5032418715" evidence="3">
    <location>
        <begin position="26"/>
        <end position="433"/>
    </location>
</feature>
<organism evidence="4 5">
    <name type="scientific">Miscanthus lutarioriparius</name>
    <dbReference type="NCBI Taxonomy" id="422564"/>
    <lineage>
        <taxon>Eukaryota</taxon>
        <taxon>Viridiplantae</taxon>
        <taxon>Streptophyta</taxon>
        <taxon>Embryophyta</taxon>
        <taxon>Tracheophyta</taxon>
        <taxon>Spermatophyta</taxon>
        <taxon>Magnoliopsida</taxon>
        <taxon>Liliopsida</taxon>
        <taxon>Poales</taxon>
        <taxon>Poaceae</taxon>
        <taxon>PACMAD clade</taxon>
        <taxon>Panicoideae</taxon>
        <taxon>Andropogonodae</taxon>
        <taxon>Andropogoneae</taxon>
        <taxon>Saccharinae</taxon>
        <taxon>Miscanthus</taxon>
    </lineage>
</organism>
<name>A0A811P7B3_9POAL</name>
<feature type="compositionally biased region" description="Pro residues" evidence="2">
    <location>
        <begin position="324"/>
        <end position="347"/>
    </location>
</feature>
<dbReference type="PANTHER" id="PTHR33470">
    <property type="entry name" value="OS01G0164075 PROTEIN"/>
    <property type="match status" value="1"/>
</dbReference>
<protein>
    <submittedName>
        <fullName evidence="4">Uncharacterized protein</fullName>
    </submittedName>
</protein>
<keyword evidence="5" id="KW-1185">Reference proteome</keyword>
<evidence type="ECO:0000256" key="3">
    <source>
        <dbReference type="SAM" id="SignalP"/>
    </source>
</evidence>
<dbReference type="AlphaFoldDB" id="A0A811P7B3"/>
<evidence type="ECO:0000313" key="4">
    <source>
        <dbReference type="EMBL" id="CAD6235579.1"/>
    </source>
</evidence>
<dbReference type="Pfam" id="PF01190">
    <property type="entry name" value="Pollen_Ole_e_1"/>
    <property type="match status" value="1"/>
</dbReference>
<reference evidence="4" key="1">
    <citation type="submission" date="2020-10" db="EMBL/GenBank/DDBJ databases">
        <authorList>
            <person name="Han B."/>
            <person name="Lu T."/>
            <person name="Zhao Q."/>
            <person name="Huang X."/>
            <person name="Zhao Y."/>
        </authorList>
    </citation>
    <scope>NUCLEOTIDE SEQUENCE</scope>
</reference>
<accession>A0A811P7B3</accession>
<dbReference type="EMBL" id="CAJGYO010000006">
    <property type="protein sequence ID" value="CAD6235579.1"/>
    <property type="molecule type" value="Genomic_DNA"/>
</dbReference>
<feature type="compositionally biased region" description="Pro residues" evidence="2">
    <location>
        <begin position="178"/>
        <end position="198"/>
    </location>
</feature>
<dbReference type="Proteomes" id="UP000604825">
    <property type="component" value="Unassembled WGS sequence"/>
</dbReference>
<sequence length="433" mass="48401">MKMSMTGQPKGHLWLVFTMLFVTSAMHIEGAGNFAPPSLSISPTYDPVIKVIGKVYCYRCFNEAYPDESHGKKHLEGAMVKVTCQANDQALVAFGYTRSNGKYSVILKGLPISNNYGADSCKVELHGAPGGSDCNVPIELNLSGLSVYSKSSEELVFKANQIMAFASKNTFGCSKPQTQPPMHPYSSPPLPYQYPSPPATHKSPPLHYQYSPPPANQLPPPAYQYPSPPQNYYISPPPYQQSMLPNSYQTPPPPQGTKSPVQPHKYLPPPYYYNSPPPQHQYNYVPPPLAYQYPPPPYIQKSPLVPSSPAAPYHYNSPPTYQYSPPPYNYQSSPPPAQYSPPLPPNAPKHLHPNVPHAKSPPASPQPLYQYNTHHLPRMSCHRLCHLCTPTNPHRQRISYLEHQHWRYLSDQARANKRNKLDAHVDSQEEGVS</sequence>
<feature type="compositionally biased region" description="Pro residues" evidence="2">
    <location>
        <begin position="211"/>
        <end position="239"/>
    </location>
</feature>
<feature type="region of interest" description="Disordered" evidence="2">
    <location>
        <begin position="316"/>
        <end position="365"/>
    </location>
</feature>
<proteinExistence type="predicted"/>
<feature type="signal peptide" evidence="3">
    <location>
        <begin position="1"/>
        <end position="25"/>
    </location>
</feature>